<reference evidence="11" key="1">
    <citation type="journal article" date="2019" name="Int. J. Syst. Evol. Microbiol.">
        <title>The Global Catalogue of Microorganisms (GCM) 10K type strain sequencing project: providing services to taxonomists for standard genome sequencing and annotation.</title>
        <authorList>
            <consortium name="The Broad Institute Genomics Platform"/>
            <consortium name="The Broad Institute Genome Sequencing Center for Infectious Disease"/>
            <person name="Wu L."/>
            <person name="Ma J."/>
        </authorList>
    </citation>
    <scope>NUCLEOTIDE SEQUENCE [LARGE SCALE GENOMIC DNA]</scope>
    <source>
        <strain evidence="11">CGMCC 1.10131</strain>
    </source>
</reference>
<evidence type="ECO:0000259" key="9">
    <source>
        <dbReference type="PROSITE" id="PS51202"/>
    </source>
</evidence>
<feature type="transmembrane region" description="Helical" evidence="8">
    <location>
        <begin position="507"/>
        <end position="524"/>
    </location>
</feature>
<feature type="transmembrane region" description="Helical" evidence="8">
    <location>
        <begin position="82"/>
        <end position="105"/>
    </location>
</feature>
<dbReference type="InterPro" id="IPR050144">
    <property type="entry name" value="AAE_transporter"/>
</dbReference>
<feature type="transmembrane region" description="Helical" evidence="8">
    <location>
        <begin position="443"/>
        <end position="462"/>
    </location>
</feature>
<feature type="transmembrane region" description="Helical" evidence="8">
    <location>
        <begin position="111"/>
        <end position="132"/>
    </location>
</feature>
<feature type="transmembrane region" description="Helical" evidence="8">
    <location>
        <begin position="217"/>
        <end position="235"/>
    </location>
</feature>
<dbReference type="Proteomes" id="UP000651977">
    <property type="component" value="Unassembled WGS sequence"/>
</dbReference>
<dbReference type="PANTHER" id="PTHR30445:SF9">
    <property type="match status" value="1"/>
</dbReference>
<accession>A0ABQ1I691</accession>
<dbReference type="Gene3D" id="3.30.70.1450">
    <property type="entry name" value="Regulator of K+ conductance, C-terminal domain"/>
    <property type="match status" value="1"/>
</dbReference>
<evidence type="ECO:0000256" key="3">
    <source>
        <dbReference type="ARBA" id="ARBA00022448"/>
    </source>
</evidence>
<evidence type="ECO:0000256" key="5">
    <source>
        <dbReference type="ARBA" id="ARBA00022692"/>
    </source>
</evidence>
<feature type="transmembrane region" description="Helical" evidence="8">
    <location>
        <begin position="48"/>
        <end position="70"/>
    </location>
</feature>
<feature type="transmembrane region" description="Helical" evidence="8">
    <location>
        <begin position="602"/>
        <end position="621"/>
    </location>
</feature>
<proteinExistence type="inferred from homology"/>
<comment type="subcellular location">
    <subcellularLocation>
        <location evidence="1">Cell membrane</location>
        <topology evidence="1">Multi-pass membrane protein</topology>
    </subcellularLocation>
</comment>
<comment type="caution">
    <text evidence="10">The sequence shown here is derived from an EMBL/GenBank/DDBJ whole genome shotgun (WGS) entry which is preliminary data.</text>
</comment>
<keyword evidence="4" id="KW-1003">Cell membrane</keyword>
<dbReference type="InterPro" id="IPR006512">
    <property type="entry name" value="YidE_YbjL"/>
</dbReference>
<organism evidence="10 11">
    <name type="scientific">Agarivorans gilvus</name>
    <dbReference type="NCBI Taxonomy" id="680279"/>
    <lineage>
        <taxon>Bacteria</taxon>
        <taxon>Pseudomonadati</taxon>
        <taxon>Pseudomonadota</taxon>
        <taxon>Gammaproteobacteria</taxon>
        <taxon>Alteromonadales</taxon>
        <taxon>Alteromonadaceae</taxon>
        <taxon>Agarivorans</taxon>
    </lineage>
</organism>
<keyword evidence="7 8" id="KW-0472">Membrane</keyword>
<dbReference type="PROSITE" id="PS51202">
    <property type="entry name" value="RCK_C"/>
    <property type="match status" value="1"/>
</dbReference>
<feature type="domain" description="RCK C-terminal" evidence="9">
    <location>
        <begin position="351"/>
        <end position="435"/>
    </location>
</feature>
<evidence type="ECO:0000256" key="7">
    <source>
        <dbReference type="ARBA" id="ARBA00023136"/>
    </source>
</evidence>
<gene>
    <name evidence="10" type="ORF">GCM10007414_37770</name>
</gene>
<dbReference type="RefSeq" id="WP_188407593.1">
    <property type="nucleotide sequence ID" value="NZ_BMDY01000037.1"/>
</dbReference>
<feature type="transmembrane region" description="Helical" evidence="8">
    <location>
        <begin position="468"/>
        <end position="486"/>
    </location>
</feature>
<dbReference type="InterPro" id="IPR006037">
    <property type="entry name" value="RCK_C"/>
</dbReference>
<evidence type="ECO:0000256" key="2">
    <source>
        <dbReference type="ARBA" id="ARBA00009854"/>
    </source>
</evidence>
<evidence type="ECO:0000313" key="11">
    <source>
        <dbReference type="Proteomes" id="UP000651977"/>
    </source>
</evidence>
<dbReference type="InterPro" id="IPR036721">
    <property type="entry name" value="RCK_C_sf"/>
</dbReference>
<comment type="similarity">
    <text evidence="2">Belongs to the AAE transporter (TC 2.A.81) family.</text>
</comment>
<dbReference type="EMBL" id="BMDY01000037">
    <property type="protein sequence ID" value="GGB20815.1"/>
    <property type="molecule type" value="Genomic_DNA"/>
</dbReference>
<protein>
    <submittedName>
        <fullName evidence="10">Transporter</fullName>
    </submittedName>
</protein>
<feature type="transmembrane region" description="Helical" evidence="8">
    <location>
        <begin position="536"/>
        <end position="558"/>
    </location>
</feature>
<evidence type="ECO:0000256" key="1">
    <source>
        <dbReference type="ARBA" id="ARBA00004651"/>
    </source>
</evidence>
<dbReference type="PANTHER" id="PTHR30445">
    <property type="entry name" value="K(+)_H(+) ANTIPORTER SUBUNIT KHTT"/>
    <property type="match status" value="1"/>
</dbReference>
<keyword evidence="3" id="KW-0813">Transport</keyword>
<evidence type="ECO:0000256" key="6">
    <source>
        <dbReference type="ARBA" id="ARBA00022989"/>
    </source>
</evidence>
<evidence type="ECO:0000256" key="4">
    <source>
        <dbReference type="ARBA" id="ARBA00022475"/>
    </source>
</evidence>
<keyword evidence="5 8" id="KW-0812">Transmembrane</keyword>
<dbReference type="NCBIfam" id="TIGR01625">
    <property type="entry name" value="YidE_YbjL_dupl"/>
    <property type="match status" value="1"/>
</dbReference>
<sequence>MNTRPKLAGFLSHPPKYMISLMFWLLALASLWLGNAYAATLEPEVSNGVAGALSYLAQNPFAYLFLTLAIGYPLGRITVGGICLGATAGTLVTGILIALASSAIYGITYDIPGLVEDIFLMLFMYALGMRVGPQFFSGLARGGFDFVMIGLIVVFSNFLIVFFGVKVLDLGPGYAAGIISGSYTVTAVMGVAQSAVSTGAFQLPEGVTADMVGANMAAGYAISYVLSSIFIILLVKYLPRMFGKDAVAEAIKAEQEFSGGEDGGALPGTAGTSLLGFTDKQIRSYVVEHEELVGLSVSQLFKKNPHAAILKVVRGDEVIDAQADPKLQMGDVVGVMGEYNLLLSGSDKVGNEVAEPRARMVDIEVADVHVGKSSFAGKTLTELGQELGFGVHLKSLFRAGVAIPHLPKTVVEKGDVLRLAGPAWCVEQAAKALKAKPIVESTYTEVSFMSLALFVGFVIGHASVEISGIPFALGTSAGCMLMGIFVSWLRTRNPDFGGPMSEGARSFLNDIGLSLFVAVLAAGVGPKIMSSFQGTVVIWIAVLGLLGALVPPFLAWLYGYYIRKMNPVVLAGACAGGRNSTPALNGIQDISKSGIAAVAYPVPYALTSAVVLILGYIAMVFS</sequence>
<dbReference type="SUPFAM" id="SSF116726">
    <property type="entry name" value="TrkA C-terminal domain-like"/>
    <property type="match status" value="2"/>
</dbReference>
<evidence type="ECO:0000313" key="10">
    <source>
        <dbReference type="EMBL" id="GGB20815.1"/>
    </source>
</evidence>
<evidence type="ECO:0000256" key="8">
    <source>
        <dbReference type="SAM" id="Phobius"/>
    </source>
</evidence>
<keyword evidence="6 8" id="KW-1133">Transmembrane helix</keyword>
<keyword evidence="11" id="KW-1185">Reference proteome</keyword>
<name>A0ABQ1I691_9ALTE</name>
<feature type="transmembrane region" description="Helical" evidence="8">
    <location>
        <begin position="144"/>
        <end position="165"/>
    </location>
</feature>
<dbReference type="Pfam" id="PF06826">
    <property type="entry name" value="Asp-Al_Ex"/>
    <property type="match status" value="2"/>
</dbReference>